<dbReference type="AlphaFoldDB" id="A0A090ZJ72"/>
<dbReference type="SUPFAM" id="SSF52413">
    <property type="entry name" value="UDP-glucose/GDP-mannose dehydrogenase C-terminal domain"/>
    <property type="match status" value="1"/>
</dbReference>
<feature type="domain" description="UDP-glucose/GDP-mannose dehydrogenase C-terminal" evidence="4">
    <location>
        <begin position="320"/>
        <end position="415"/>
    </location>
</feature>
<dbReference type="RefSeq" id="WP_036620373.1">
    <property type="nucleotide sequence ID" value="NZ_BGML01000010.1"/>
</dbReference>
<dbReference type="InterPro" id="IPR014027">
    <property type="entry name" value="UDP-Glc/GDP-Man_DH_C"/>
</dbReference>
<dbReference type="SUPFAM" id="SSF48179">
    <property type="entry name" value="6-phosphogluconate dehydrogenase C-terminal domain-like"/>
    <property type="match status" value="1"/>
</dbReference>
<dbReference type="InterPro" id="IPR028359">
    <property type="entry name" value="UDP_ManNAc/GlcNAc_DH"/>
</dbReference>
<dbReference type="GO" id="GO:0016628">
    <property type="term" value="F:oxidoreductase activity, acting on the CH-CH group of donors, NAD or NADP as acceptor"/>
    <property type="evidence" value="ECO:0007669"/>
    <property type="project" value="InterPro"/>
</dbReference>
<dbReference type="SUPFAM" id="SSF51735">
    <property type="entry name" value="NAD(P)-binding Rossmann-fold domains"/>
    <property type="match status" value="1"/>
</dbReference>
<dbReference type="PANTHER" id="PTHR43491">
    <property type="entry name" value="UDP-N-ACETYL-D-MANNOSAMINE DEHYDROGENASE"/>
    <property type="match status" value="1"/>
</dbReference>
<sequence length="425" mass="47088">MNQAKASIAVIGLGYVGLPLASLFLQNGHTVYGIDVDASKIAKLRNLQSYLSDFTSREIRAMFAGGRFHVSDSFSDISRADAVIMCVPTPLDRNFEPDLTYVRGAMNNALPYLQKGQLIVLESSTYPGTTEEVLLPMIESTGLVVGQTAFLAYSPERIDPGPDQKELHLIPKVLGGVTEKCTETAKAVYESIFDRVVVVSSPRVAEFTKLLENCQRLINISFMNELAILCEKMNINLWEAIEAASTKPYGFTPYYPGPGIGGHCIPVDPLYLQWKAKQYGGDSKFIELAHRVNESKPDYVVEKVTRHLSANKPLAESKVFVLGVTYKKDVNDLRESSALPIVQKLMEAGATVNFHDPYINRIEVGGRSLDGVALTKRNIQQHDCVLILTDHSSISYENLASFSHLIFDTRNATKNIEDRKNIIVI</sequence>
<dbReference type="GO" id="GO:0051287">
    <property type="term" value="F:NAD binding"/>
    <property type="evidence" value="ECO:0007669"/>
    <property type="project" value="InterPro"/>
</dbReference>
<dbReference type="GO" id="GO:0000271">
    <property type="term" value="P:polysaccharide biosynthetic process"/>
    <property type="evidence" value="ECO:0007669"/>
    <property type="project" value="InterPro"/>
</dbReference>
<dbReference type="InterPro" id="IPR008927">
    <property type="entry name" value="6-PGluconate_DH-like_C_sf"/>
</dbReference>
<dbReference type="Gene3D" id="3.40.50.720">
    <property type="entry name" value="NAD(P)-binding Rossmann-like Domain"/>
    <property type="match status" value="2"/>
</dbReference>
<dbReference type="InterPro" id="IPR001732">
    <property type="entry name" value="UDP-Glc/GDP-Man_DH_N"/>
</dbReference>
<dbReference type="InterPro" id="IPR017476">
    <property type="entry name" value="UDP-Glc/GDP-Man"/>
</dbReference>
<dbReference type="PANTHER" id="PTHR43491:SF1">
    <property type="entry name" value="UDP-N-ACETYL-D-MANNOSAMINE DEHYDROGENASE"/>
    <property type="match status" value="1"/>
</dbReference>
<dbReference type="PIRSF" id="PIRSF000124">
    <property type="entry name" value="UDPglc_GDPman_dh"/>
    <property type="match status" value="1"/>
</dbReference>
<comment type="similarity">
    <text evidence="3">Belongs to the UDP-glucose/GDP-mannose dehydrogenase family.</text>
</comment>
<evidence type="ECO:0000259" key="4">
    <source>
        <dbReference type="SMART" id="SM00984"/>
    </source>
</evidence>
<dbReference type="STRING" id="44252.DJ90_6131"/>
<accession>A0A090ZJ72</accession>
<dbReference type="EMBL" id="JMQA01000010">
    <property type="protein sequence ID" value="KFN11394.1"/>
    <property type="molecule type" value="Genomic_DNA"/>
</dbReference>
<dbReference type="Pfam" id="PF00984">
    <property type="entry name" value="UDPG_MGDP_dh"/>
    <property type="match status" value="1"/>
</dbReference>
<dbReference type="SMART" id="SM00984">
    <property type="entry name" value="UDPG_MGDP_dh_C"/>
    <property type="match status" value="1"/>
</dbReference>
<comment type="caution">
    <text evidence="5">The sequence shown here is derived from an EMBL/GenBank/DDBJ whole genome shotgun (WGS) entry which is preliminary data.</text>
</comment>
<dbReference type="InterPro" id="IPR036220">
    <property type="entry name" value="UDP-Glc/GDP-Man_DH_C_sf"/>
</dbReference>
<keyword evidence="7" id="KW-1185">Reference proteome</keyword>
<dbReference type="Pfam" id="PF03721">
    <property type="entry name" value="UDPG_MGDP_dh_N"/>
    <property type="match status" value="1"/>
</dbReference>
<dbReference type="GO" id="GO:0016616">
    <property type="term" value="F:oxidoreductase activity, acting on the CH-OH group of donors, NAD or NADP as acceptor"/>
    <property type="evidence" value="ECO:0007669"/>
    <property type="project" value="InterPro"/>
</dbReference>
<dbReference type="GeneID" id="77011870"/>
<evidence type="ECO:0000313" key="8">
    <source>
        <dbReference type="Proteomes" id="UP000442469"/>
    </source>
</evidence>
<dbReference type="InterPro" id="IPR036291">
    <property type="entry name" value="NAD(P)-bd_dom_sf"/>
</dbReference>
<proteinExistence type="inferred from homology"/>
<dbReference type="Proteomes" id="UP000029278">
    <property type="component" value="Unassembled WGS sequence"/>
</dbReference>
<evidence type="ECO:0000313" key="6">
    <source>
        <dbReference type="EMBL" id="MUG22145.1"/>
    </source>
</evidence>
<keyword evidence="2" id="KW-0520">NAD</keyword>
<dbReference type="HOGENOM" id="CLU_023810_3_2_9"/>
<evidence type="ECO:0000313" key="7">
    <source>
        <dbReference type="Proteomes" id="UP000029278"/>
    </source>
</evidence>
<keyword evidence="1" id="KW-0560">Oxidoreductase</keyword>
<dbReference type="NCBIfam" id="TIGR03026">
    <property type="entry name" value="NDP-sugDHase"/>
    <property type="match status" value="1"/>
</dbReference>
<protein>
    <submittedName>
        <fullName evidence="5 6">Nucleotide sugar dehydrogenase</fullName>
    </submittedName>
</protein>
<evidence type="ECO:0000256" key="1">
    <source>
        <dbReference type="ARBA" id="ARBA00023002"/>
    </source>
</evidence>
<dbReference type="Pfam" id="PF03720">
    <property type="entry name" value="UDPG_MGDP_dh_C"/>
    <property type="match status" value="1"/>
</dbReference>
<dbReference type="PIRSF" id="PIRSF500136">
    <property type="entry name" value="UDP_ManNAc_DH"/>
    <property type="match status" value="1"/>
</dbReference>
<evidence type="ECO:0000256" key="3">
    <source>
        <dbReference type="PIRNR" id="PIRNR000124"/>
    </source>
</evidence>
<dbReference type="InterPro" id="IPR014026">
    <property type="entry name" value="UDP-Glc/GDP-Man_DH_dimer"/>
</dbReference>
<dbReference type="Proteomes" id="UP000442469">
    <property type="component" value="Unassembled WGS sequence"/>
</dbReference>
<evidence type="ECO:0000256" key="2">
    <source>
        <dbReference type="ARBA" id="ARBA00023027"/>
    </source>
</evidence>
<evidence type="ECO:0000313" key="5">
    <source>
        <dbReference type="EMBL" id="KFN11394.1"/>
    </source>
</evidence>
<reference evidence="6 8" key="2">
    <citation type="submission" date="2019-11" db="EMBL/GenBank/DDBJ databases">
        <title>Draft genome sequences of five Paenibacillus species of dairy origin.</title>
        <authorList>
            <person name="Olajide A.M."/>
            <person name="Chen S."/>
            <person name="Lapointe G."/>
        </authorList>
    </citation>
    <scope>NUCLEOTIDE SEQUENCE [LARGE SCALE GENOMIC DNA]</scope>
    <source>
        <strain evidence="6 8">3CT49</strain>
    </source>
</reference>
<dbReference type="EMBL" id="WNZZ01000003">
    <property type="protein sequence ID" value="MUG22145.1"/>
    <property type="molecule type" value="Genomic_DNA"/>
</dbReference>
<dbReference type="OrthoDB" id="9803238at2"/>
<reference evidence="5 7" key="1">
    <citation type="submission" date="2014-04" db="EMBL/GenBank/DDBJ databases">
        <authorList>
            <person name="Bishop-Lilly K.A."/>
            <person name="Broomall S.M."/>
            <person name="Chain P.S."/>
            <person name="Chertkov O."/>
            <person name="Coyne S.R."/>
            <person name="Daligault H.E."/>
            <person name="Davenport K.W."/>
            <person name="Erkkila T."/>
            <person name="Frey K.G."/>
            <person name="Gibbons H.S."/>
            <person name="Gu W."/>
            <person name="Jaissle J."/>
            <person name="Johnson S.L."/>
            <person name="Koroleva G.I."/>
            <person name="Ladner J.T."/>
            <person name="Lo C.-C."/>
            <person name="Minogue T.D."/>
            <person name="Munk C."/>
            <person name="Palacios G.F."/>
            <person name="Redden C.L."/>
            <person name="Rosenzweig C.N."/>
            <person name="Scholz M.B."/>
            <person name="Teshima H."/>
            <person name="Xu Y."/>
        </authorList>
    </citation>
    <scope>NUCLEOTIDE SEQUENCE [LARGE SCALE GENOMIC DNA]</scope>
    <source>
        <strain evidence="5 7">8244</strain>
    </source>
</reference>
<name>A0A090ZJ72_PAEMA</name>
<gene>
    <name evidence="5" type="ORF">DJ90_6131</name>
    <name evidence="6" type="ORF">GNQ08_06845</name>
</gene>
<dbReference type="PATRIC" id="fig|44252.3.peg.659"/>
<organism evidence="5 7">
    <name type="scientific">Paenibacillus macerans</name>
    <name type="common">Bacillus macerans</name>
    <dbReference type="NCBI Taxonomy" id="44252"/>
    <lineage>
        <taxon>Bacteria</taxon>
        <taxon>Bacillati</taxon>
        <taxon>Bacillota</taxon>
        <taxon>Bacilli</taxon>
        <taxon>Bacillales</taxon>
        <taxon>Paenibacillaceae</taxon>
        <taxon>Paenibacillus</taxon>
    </lineage>
</organism>